<dbReference type="Gene3D" id="3.90.1750.20">
    <property type="entry name" value="Putative Large Serine Recombinase, Chain B, Domain 2"/>
    <property type="match status" value="1"/>
</dbReference>
<dbReference type="InterPro" id="IPR038109">
    <property type="entry name" value="DNA_bind_recomb_sf"/>
</dbReference>
<keyword evidence="2" id="KW-0238">DNA-binding</keyword>
<dbReference type="KEGG" id="ehl:EHLA_2215"/>
<evidence type="ECO:0000256" key="2">
    <source>
        <dbReference type="ARBA" id="ARBA00023125"/>
    </source>
</evidence>
<feature type="active site" description="O-(5'-phospho-DNA)-serine intermediate" evidence="4 5">
    <location>
        <position position="11"/>
    </location>
</feature>
<dbReference type="InterPro" id="IPR036162">
    <property type="entry name" value="Resolvase-like_N_sf"/>
</dbReference>
<dbReference type="InterPro" id="IPR025827">
    <property type="entry name" value="Zn_ribbon_recom_dom"/>
</dbReference>
<accession>A0A285PUJ0</accession>
<evidence type="ECO:0000256" key="5">
    <source>
        <dbReference type="PROSITE-ProRule" id="PRU10137"/>
    </source>
</evidence>
<dbReference type="Pfam" id="PF00239">
    <property type="entry name" value="Resolvase"/>
    <property type="match status" value="1"/>
</dbReference>
<dbReference type="PANTHER" id="PTHR30461">
    <property type="entry name" value="DNA-INVERTASE FROM LAMBDOID PROPHAGE"/>
    <property type="match status" value="1"/>
</dbReference>
<name>A0A285PUJ0_9FIRM</name>
<dbReference type="InterPro" id="IPR006119">
    <property type="entry name" value="Resolv_N"/>
</dbReference>
<evidence type="ECO:0000256" key="1">
    <source>
        <dbReference type="ARBA" id="ARBA00022908"/>
    </source>
</evidence>
<evidence type="ECO:0000259" key="7">
    <source>
        <dbReference type="PROSITE" id="PS51737"/>
    </source>
</evidence>
<sequence>MKRAALYVRVSTQEQKNSGLSVDSQIDALEKYCDEQGYTVAGVYNDAGISARKKYTKRPALLQLLEDCKKHEIDIILFTRLDRWFRAVAGYYEVQSVLDACKVPWRAIWEDYETETSQGIFKVNIMLSVAQAEADRDSEKIRSVMEFKRQNKEYIGGKVPVGYRVEGKKIVKDEKTCGMIEDMFEHYFQTFSKWGTADYILSKYPDFIRTRNRIVKIMSSPAYHGEMYGVKNYCEPYITEEQAQRIKEVSSQKSWVDCKRRIYIFSGLIRCPICGYKFSGRTMAKKEKRYKVYQCPRSAAKKHKTYTRSEPKLETYMLNHIEEKIQSDVLRAEGRVKAAGNDVEKRKKKLSSELGRINKMFEKGRITEEYYDERYEAISNELKELSQTAATEELETKKKIQSRFPDGWKDMYMQLDEQGKQVFWKSIVKEIKISPNEFVEDIIFF</sequence>
<dbReference type="Gene3D" id="3.40.50.1390">
    <property type="entry name" value="Resolvase, N-terminal catalytic domain"/>
    <property type="match status" value="1"/>
</dbReference>
<dbReference type="CDD" id="cd00338">
    <property type="entry name" value="Ser_Recombinase"/>
    <property type="match status" value="1"/>
</dbReference>
<gene>
    <name evidence="8" type="ORF">EHLA_2215</name>
</gene>
<dbReference type="AlphaFoldDB" id="A0A285PUJ0"/>
<dbReference type="PROSITE" id="PS51736">
    <property type="entry name" value="RECOMBINASES_3"/>
    <property type="match status" value="1"/>
</dbReference>
<feature type="domain" description="Resolvase/invertase-type recombinase catalytic" evidence="6">
    <location>
        <begin position="3"/>
        <end position="152"/>
    </location>
</feature>
<dbReference type="RefSeq" id="WP_096240818.1">
    <property type="nucleotide sequence ID" value="NZ_LT907978.1"/>
</dbReference>
<evidence type="ECO:0000313" key="9">
    <source>
        <dbReference type="Proteomes" id="UP000217549"/>
    </source>
</evidence>
<dbReference type="InterPro" id="IPR050639">
    <property type="entry name" value="SSR_resolvase"/>
</dbReference>
<reference evidence="9" key="1">
    <citation type="submission" date="2017-09" db="EMBL/GenBank/DDBJ databases">
        <authorList>
            <person name="Shetty A S."/>
        </authorList>
    </citation>
    <scope>NUCLEOTIDE SEQUENCE [LARGE SCALE GENOMIC DNA]</scope>
</reference>
<dbReference type="PROSITE" id="PS51737">
    <property type="entry name" value="RECOMBINASE_DNA_BIND"/>
    <property type="match status" value="1"/>
</dbReference>
<keyword evidence="3" id="KW-0233">DNA recombination</keyword>
<dbReference type="EMBL" id="LT907978">
    <property type="protein sequence ID" value="SOB72846.1"/>
    <property type="molecule type" value="Genomic_DNA"/>
</dbReference>
<feature type="domain" description="Recombinase" evidence="7">
    <location>
        <begin position="160"/>
        <end position="256"/>
    </location>
</feature>
<dbReference type="GO" id="GO:0015074">
    <property type="term" value="P:DNA integration"/>
    <property type="evidence" value="ECO:0007669"/>
    <property type="project" value="UniProtKB-KW"/>
</dbReference>
<evidence type="ECO:0000313" key="8">
    <source>
        <dbReference type="EMBL" id="SOB72846.1"/>
    </source>
</evidence>
<dbReference type="PROSITE" id="PS00397">
    <property type="entry name" value="RECOMBINASES_1"/>
    <property type="match status" value="1"/>
</dbReference>
<keyword evidence="9" id="KW-1185">Reference proteome</keyword>
<dbReference type="PANTHER" id="PTHR30461:SF23">
    <property type="entry name" value="DNA RECOMBINASE-RELATED"/>
    <property type="match status" value="1"/>
</dbReference>
<dbReference type="SUPFAM" id="SSF53041">
    <property type="entry name" value="Resolvase-like"/>
    <property type="match status" value="1"/>
</dbReference>
<keyword evidence="1" id="KW-0229">DNA integration</keyword>
<dbReference type="Proteomes" id="UP000217549">
    <property type="component" value="Chromosome I"/>
</dbReference>
<dbReference type="GO" id="GO:0003677">
    <property type="term" value="F:DNA binding"/>
    <property type="evidence" value="ECO:0007669"/>
    <property type="project" value="UniProtKB-KW"/>
</dbReference>
<protein>
    <submittedName>
        <fullName evidence="8">Resolvase, N terminal domain</fullName>
    </submittedName>
</protein>
<dbReference type="InterPro" id="IPR011109">
    <property type="entry name" value="DNA_bind_recombinase_dom"/>
</dbReference>
<evidence type="ECO:0000256" key="3">
    <source>
        <dbReference type="ARBA" id="ARBA00023172"/>
    </source>
</evidence>
<dbReference type="SMART" id="SM00857">
    <property type="entry name" value="Resolvase"/>
    <property type="match status" value="1"/>
</dbReference>
<proteinExistence type="predicted"/>
<dbReference type="InterPro" id="IPR006118">
    <property type="entry name" value="Recombinase_CS"/>
</dbReference>
<dbReference type="GO" id="GO:0000150">
    <property type="term" value="F:DNA strand exchange activity"/>
    <property type="evidence" value="ECO:0007669"/>
    <property type="project" value="InterPro"/>
</dbReference>
<organism evidence="8 9">
    <name type="scientific">Anaerobutyricum hallii</name>
    <dbReference type="NCBI Taxonomy" id="39488"/>
    <lineage>
        <taxon>Bacteria</taxon>
        <taxon>Bacillati</taxon>
        <taxon>Bacillota</taxon>
        <taxon>Clostridia</taxon>
        <taxon>Lachnospirales</taxon>
        <taxon>Lachnospiraceae</taxon>
        <taxon>Anaerobutyricum</taxon>
    </lineage>
</organism>
<dbReference type="Pfam" id="PF13408">
    <property type="entry name" value="Zn_ribbon_recom"/>
    <property type="match status" value="1"/>
</dbReference>
<evidence type="ECO:0000256" key="4">
    <source>
        <dbReference type="PIRSR" id="PIRSR606118-50"/>
    </source>
</evidence>
<evidence type="ECO:0000259" key="6">
    <source>
        <dbReference type="PROSITE" id="PS51736"/>
    </source>
</evidence>